<evidence type="ECO:0000259" key="4">
    <source>
        <dbReference type="Pfam" id="PF22594"/>
    </source>
</evidence>
<gene>
    <name evidence="5" type="ORF">SEV965_LOCUS16869</name>
</gene>
<dbReference type="PANTHER" id="PTHR23115">
    <property type="entry name" value="TRANSLATION FACTOR"/>
    <property type="match status" value="1"/>
</dbReference>
<keyword evidence="2" id="KW-0342">GTP-binding</keyword>
<dbReference type="InterPro" id="IPR009000">
    <property type="entry name" value="Transl_B-barrel_sf"/>
</dbReference>
<dbReference type="InterPro" id="IPR054696">
    <property type="entry name" value="GTP-eEF1A_C"/>
</dbReference>
<dbReference type="SUPFAM" id="SSF50447">
    <property type="entry name" value="Translation proteins"/>
    <property type="match status" value="1"/>
</dbReference>
<dbReference type="InterPro" id="IPR050100">
    <property type="entry name" value="TRAFAC_GTPase_members"/>
</dbReference>
<dbReference type="GO" id="GO:0005525">
    <property type="term" value="F:GTP binding"/>
    <property type="evidence" value="ECO:0007669"/>
    <property type="project" value="UniProtKB-KW"/>
</dbReference>
<reference evidence="5" key="1">
    <citation type="submission" date="2021-02" db="EMBL/GenBank/DDBJ databases">
        <authorList>
            <person name="Nowell W R."/>
        </authorList>
    </citation>
    <scope>NUCLEOTIDE SEQUENCE</scope>
</reference>
<evidence type="ECO:0000256" key="3">
    <source>
        <dbReference type="SAM" id="Coils"/>
    </source>
</evidence>
<dbReference type="InterPro" id="IPR009001">
    <property type="entry name" value="Transl_elong_EF1A/Init_IF2_C"/>
</dbReference>
<dbReference type="Proteomes" id="UP000663889">
    <property type="component" value="Unassembled WGS sequence"/>
</dbReference>
<accession>A0A814QJC0</accession>
<keyword evidence="1" id="KW-0547">Nucleotide-binding</keyword>
<feature type="coiled-coil region" evidence="3">
    <location>
        <begin position="162"/>
        <end position="196"/>
    </location>
</feature>
<name>A0A814QJC0_9BILA</name>
<sequence length="570" mass="65569">MLFLELLRHQEDLRRIDELRPQELNRRRNMIPMRPPDVYNDPFNIFAYPNSNPFIHQTSPVAPTIDTAYTTNQVAHDYDLPNARAGNELRDLLNQVFSIVKDGPEAPLQCIYCLQHFVSPIIQDNENIIEDYDTNINQHRLNQVEKKLDLVTSQNTSLHADVGNLQVDVRNLINNNIELEKTTKNLQSQVSDLQKNASDQIKKHAFAHLLSPFIDNLKLACEIHNKQDNVLKVTLYDYKQDILNRIKDDMELDQAGLIVNKVVEEFADQITLSKLELLNLLIDKCNRNFESHGFIECFIKDVLKNVYEEHDFIYHLQKTTAIEIIFDNNDAAILMKLIHFHICRRRNKMIIESIFDENRNASQSFNYGIHGPLRITIIERHNENDIIVLGKIESGCCRVGDQCVIMPNRACVEITNIYQQNSETTFYVRGANVQLKLKNTEEEILPGFILCGAHHELCGVGREFDAKIFVLEHKSAIYPDYSAVLHIHAAVVEVQLKKLITLIDPKTGEKIQEYPGLIKRNQAAVARFELLQAGQVICMEPFQHFSPLGRFTLHDNGRIVAVGKVLEIIR</sequence>
<dbReference type="AlphaFoldDB" id="A0A814QJC0"/>
<dbReference type="Pfam" id="PF22594">
    <property type="entry name" value="GTP-eEF1A_C"/>
    <property type="match status" value="1"/>
</dbReference>
<evidence type="ECO:0000256" key="1">
    <source>
        <dbReference type="ARBA" id="ARBA00022741"/>
    </source>
</evidence>
<evidence type="ECO:0000313" key="5">
    <source>
        <dbReference type="EMBL" id="CAF1120232.1"/>
    </source>
</evidence>
<evidence type="ECO:0000313" key="6">
    <source>
        <dbReference type="Proteomes" id="UP000663889"/>
    </source>
</evidence>
<proteinExistence type="predicted"/>
<dbReference type="SUPFAM" id="SSF50465">
    <property type="entry name" value="EF-Tu/eEF-1alpha/eIF2-gamma C-terminal domain"/>
    <property type="match status" value="1"/>
</dbReference>
<dbReference type="EMBL" id="CAJNOU010000941">
    <property type="protein sequence ID" value="CAF1120232.1"/>
    <property type="molecule type" value="Genomic_DNA"/>
</dbReference>
<dbReference type="CDD" id="cd03704">
    <property type="entry name" value="eRF3_C_III"/>
    <property type="match status" value="1"/>
</dbReference>
<feature type="domain" description="GTP-eEF1A C-terminal" evidence="4">
    <location>
        <begin position="463"/>
        <end position="565"/>
    </location>
</feature>
<comment type="caution">
    <text evidence="5">The sequence shown here is derived from an EMBL/GenBank/DDBJ whole genome shotgun (WGS) entry which is preliminary data.</text>
</comment>
<keyword evidence="3" id="KW-0175">Coiled coil</keyword>
<dbReference type="Gene3D" id="2.40.30.10">
    <property type="entry name" value="Translation factors"/>
    <property type="match status" value="2"/>
</dbReference>
<protein>
    <recommendedName>
        <fullName evidence="4">GTP-eEF1A C-terminal domain-containing protein</fullName>
    </recommendedName>
</protein>
<evidence type="ECO:0000256" key="2">
    <source>
        <dbReference type="ARBA" id="ARBA00023134"/>
    </source>
</evidence>
<organism evidence="5 6">
    <name type="scientific">Rotaria sordida</name>
    <dbReference type="NCBI Taxonomy" id="392033"/>
    <lineage>
        <taxon>Eukaryota</taxon>
        <taxon>Metazoa</taxon>
        <taxon>Spiralia</taxon>
        <taxon>Gnathifera</taxon>
        <taxon>Rotifera</taxon>
        <taxon>Eurotatoria</taxon>
        <taxon>Bdelloidea</taxon>
        <taxon>Philodinida</taxon>
        <taxon>Philodinidae</taxon>
        <taxon>Rotaria</taxon>
    </lineage>
</organism>